<accession>A0A7J7VBT5</accession>
<dbReference type="Proteomes" id="UP000558488">
    <property type="component" value="Unassembled WGS sequence"/>
</dbReference>
<proteinExistence type="predicted"/>
<dbReference type="EMBL" id="JACAGB010000015">
    <property type="protein sequence ID" value="KAF6322480.1"/>
    <property type="molecule type" value="Genomic_DNA"/>
</dbReference>
<comment type="caution">
    <text evidence="1">The sequence shown here is derived from an EMBL/GenBank/DDBJ whole genome shotgun (WGS) entry which is preliminary data.</text>
</comment>
<protein>
    <submittedName>
        <fullName evidence="1">Uncharacterized protein</fullName>
    </submittedName>
</protein>
<dbReference type="AlphaFoldDB" id="A0A7J7VBT5"/>
<keyword evidence="2" id="KW-1185">Reference proteome</keyword>
<organism evidence="1 2">
    <name type="scientific">Pipistrellus kuhlii</name>
    <name type="common">Kuhl's pipistrelle</name>
    <dbReference type="NCBI Taxonomy" id="59472"/>
    <lineage>
        <taxon>Eukaryota</taxon>
        <taxon>Metazoa</taxon>
        <taxon>Chordata</taxon>
        <taxon>Craniata</taxon>
        <taxon>Vertebrata</taxon>
        <taxon>Euteleostomi</taxon>
        <taxon>Mammalia</taxon>
        <taxon>Eutheria</taxon>
        <taxon>Laurasiatheria</taxon>
        <taxon>Chiroptera</taxon>
        <taxon>Yangochiroptera</taxon>
        <taxon>Vespertilionidae</taxon>
        <taxon>Pipistrellus</taxon>
    </lineage>
</organism>
<gene>
    <name evidence="1" type="ORF">mPipKuh1_008481</name>
</gene>
<reference evidence="1 2" key="1">
    <citation type="journal article" date="2020" name="Nature">
        <title>Six reference-quality genomes reveal evolution of bat adaptations.</title>
        <authorList>
            <person name="Jebb D."/>
            <person name="Huang Z."/>
            <person name="Pippel M."/>
            <person name="Hughes G.M."/>
            <person name="Lavrichenko K."/>
            <person name="Devanna P."/>
            <person name="Winkler S."/>
            <person name="Jermiin L.S."/>
            <person name="Skirmuntt E.C."/>
            <person name="Katzourakis A."/>
            <person name="Burkitt-Gray L."/>
            <person name="Ray D.A."/>
            <person name="Sullivan K.A.M."/>
            <person name="Roscito J.G."/>
            <person name="Kirilenko B.M."/>
            <person name="Davalos L.M."/>
            <person name="Corthals A.P."/>
            <person name="Power M.L."/>
            <person name="Jones G."/>
            <person name="Ransome R.D."/>
            <person name="Dechmann D.K.N."/>
            <person name="Locatelli A.G."/>
            <person name="Puechmaille S.J."/>
            <person name="Fedrigo O."/>
            <person name="Jarvis E.D."/>
            <person name="Hiller M."/>
            <person name="Vernes S.C."/>
            <person name="Myers E.W."/>
            <person name="Teeling E.C."/>
        </authorList>
    </citation>
    <scope>NUCLEOTIDE SEQUENCE [LARGE SCALE GENOMIC DNA]</scope>
    <source>
        <strain evidence="1">MPipKuh1</strain>
        <tissue evidence="1">Flight muscle</tissue>
    </source>
</reference>
<name>A0A7J7VBT5_PIPKU</name>
<evidence type="ECO:0000313" key="2">
    <source>
        <dbReference type="Proteomes" id="UP000558488"/>
    </source>
</evidence>
<sequence length="181" mass="19607">MCWEGAMRPYLKAWPGVSTDSSVWGIVHSLSESMLKNSHSPTLVTPNSPPLLAWSPLTALPCRLDHPQLPSLAGLMPPNCPPLLAILCQHRGRIFDHMGAAILCVGVMVNLHITLLLDRIEARCMGGGQLVCLEGVPDQGEGFLGAWGSLGEWPVVVCRLATPPGNPSRGYGVWDLFIFYN</sequence>
<evidence type="ECO:0000313" key="1">
    <source>
        <dbReference type="EMBL" id="KAF6322480.1"/>
    </source>
</evidence>